<name>A0A173XVX8_9CLOT</name>
<dbReference type="Gene3D" id="1.10.1660.10">
    <property type="match status" value="1"/>
</dbReference>
<gene>
    <name evidence="4" type="primary">adhR_1</name>
    <name evidence="4" type="ORF">ERS852471_00109</name>
</gene>
<reference evidence="4 5" key="1">
    <citation type="submission" date="2015-09" db="EMBL/GenBank/DDBJ databases">
        <authorList>
            <consortium name="Pathogen Informatics"/>
        </authorList>
    </citation>
    <scope>NUCLEOTIDE SEQUENCE [LARGE SCALE GENOMIC DNA]</scope>
    <source>
        <strain evidence="4 5">2789STDY5834856</strain>
    </source>
</reference>
<dbReference type="InterPro" id="IPR047057">
    <property type="entry name" value="MerR_fam"/>
</dbReference>
<dbReference type="CDD" id="cd01109">
    <property type="entry name" value="HTH_YyaN"/>
    <property type="match status" value="1"/>
</dbReference>
<evidence type="ECO:0000313" key="4">
    <source>
        <dbReference type="EMBL" id="CUN54538.1"/>
    </source>
</evidence>
<organism evidence="4 5">
    <name type="scientific">Clostridium disporicum</name>
    <dbReference type="NCBI Taxonomy" id="84024"/>
    <lineage>
        <taxon>Bacteria</taxon>
        <taxon>Bacillati</taxon>
        <taxon>Bacillota</taxon>
        <taxon>Clostridia</taxon>
        <taxon>Eubacteriales</taxon>
        <taxon>Clostridiaceae</taxon>
        <taxon>Clostridium</taxon>
    </lineage>
</organism>
<feature type="coiled-coil region" evidence="2">
    <location>
        <begin position="81"/>
        <end position="122"/>
    </location>
</feature>
<evidence type="ECO:0000313" key="5">
    <source>
        <dbReference type="Proteomes" id="UP000095594"/>
    </source>
</evidence>
<dbReference type="SUPFAM" id="SSF46955">
    <property type="entry name" value="Putative DNA-binding domain"/>
    <property type="match status" value="1"/>
</dbReference>
<evidence type="ECO:0000256" key="2">
    <source>
        <dbReference type="SAM" id="Coils"/>
    </source>
</evidence>
<dbReference type="Proteomes" id="UP000095594">
    <property type="component" value="Unassembled WGS sequence"/>
</dbReference>
<dbReference type="SMART" id="SM00422">
    <property type="entry name" value="HTH_MERR"/>
    <property type="match status" value="1"/>
</dbReference>
<evidence type="ECO:0000256" key="1">
    <source>
        <dbReference type="ARBA" id="ARBA00023125"/>
    </source>
</evidence>
<dbReference type="RefSeq" id="WP_055262847.1">
    <property type="nucleotide sequence ID" value="NZ_CABIXQ010000001.1"/>
</dbReference>
<dbReference type="AlphaFoldDB" id="A0A173XVX8"/>
<dbReference type="PROSITE" id="PS50937">
    <property type="entry name" value="HTH_MERR_2"/>
    <property type="match status" value="1"/>
</dbReference>
<dbReference type="GO" id="GO:0003700">
    <property type="term" value="F:DNA-binding transcription factor activity"/>
    <property type="evidence" value="ECO:0007669"/>
    <property type="project" value="InterPro"/>
</dbReference>
<feature type="domain" description="HTH merR-type" evidence="3">
    <location>
        <begin position="1"/>
        <end position="69"/>
    </location>
</feature>
<accession>A0A173XVX8</accession>
<evidence type="ECO:0000259" key="3">
    <source>
        <dbReference type="PROSITE" id="PS50937"/>
    </source>
</evidence>
<dbReference type="PANTHER" id="PTHR30204:SF98">
    <property type="entry name" value="HTH-TYPE TRANSCRIPTIONAL REGULATOR ADHR"/>
    <property type="match status" value="1"/>
</dbReference>
<proteinExistence type="predicted"/>
<dbReference type="GO" id="GO:0003677">
    <property type="term" value="F:DNA binding"/>
    <property type="evidence" value="ECO:0007669"/>
    <property type="project" value="UniProtKB-KW"/>
</dbReference>
<sequence>MTITEVSRKYNLTADTLRYYERIGLIPPVNRNNSGVRDFTEEDCNWVQFIKCMRGAGLSIEVLIEYVKMFQEGNSTIKARKELLIEQRNHLADKIKEMQETLDRLDKKIDGYEERVLIKEQELSKTDK</sequence>
<dbReference type="EMBL" id="CYZX01000001">
    <property type="protein sequence ID" value="CUN54538.1"/>
    <property type="molecule type" value="Genomic_DNA"/>
</dbReference>
<dbReference type="Pfam" id="PF13411">
    <property type="entry name" value="MerR_1"/>
    <property type="match status" value="1"/>
</dbReference>
<dbReference type="InterPro" id="IPR000551">
    <property type="entry name" value="MerR-type_HTH_dom"/>
</dbReference>
<dbReference type="PANTHER" id="PTHR30204">
    <property type="entry name" value="REDOX-CYCLING DRUG-SENSING TRANSCRIPTIONAL ACTIVATOR SOXR"/>
    <property type="match status" value="1"/>
</dbReference>
<keyword evidence="2" id="KW-0175">Coiled coil</keyword>
<dbReference type="InterPro" id="IPR009061">
    <property type="entry name" value="DNA-bd_dom_put_sf"/>
</dbReference>
<dbReference type="OrthoDB" id="9811174at2"/>
<keyword evidence="1" id="KW-0238">DNA-binding</keyword>
<protein>
    <submittedName>
        <fullName evidence="4">MerR family transcriptional regulator</fullName>
    </submittedName>
</protein>